<gene>
    <name evidence="3" type="ORF">AA0114_g11976</name>
</gene>
<evidence type="ECO:0000256" key="2">
    <source>
        <dbReference type="ARBA" id="ARBA00022801"/>
    </source>
</evidence>
<dbReference type="InterPro" id="IPR005152">
    <property type="entry name" value="Lipase_secreted"/>
</dbReference>
<accession>A0A4Q4M2N7</accession>
<keyword evidence="2" id="KW-0378">Hydrolase</keyword>
<dbReference type="InterPro" id="IPR029058">
    <property type="entry name" value="AB_hydrolase_fold"/>
</dbReference>
<name>A0A4Q4M2N7_9PLEO</name>
<evidence type="ECO:0000313" key="3">
    <source>
        <dbReference type="EMBL" id="RYN33134.1"/>
    </source>
</evidence>
<dbReference type="Proteomes" id="UP000292402">
    <property type="component" value="Unassembled WGS sequence"/>
</dbReference>
<proteinExistence type="predicted"/>
<sequence length="117" mass="12393">MGRHGVPSMPLFVYKAVADEISPIADIDALVDQFCDDGVSITYVRDSAGEHFTQAATSFPDVINFLRARFAGNPISGCSIRNEFLDALDAGGPSYFGSIIVTELSNLLGKPVGPGNV</sequence>
<evidence type="ECO:0008006" key="5">
    <source>
        <dbReference type="Google" id="ProtNLM"/>
    </source>
</evidence>
<dbReference type="Pfam" id="PF03583">
    <property type="entry name" value="LIP"/>
    <property type="match status" value="1"/>
</dbReference>
<dbReference type="EMBL" id="PDXA01000070">
    <property type="protein sequence ID" value="RYN33134.1"/>
    <property type="molecule type" value="Genomic_DNA"/>
</dbReference>
<reference evidence="4" key="1">
    <citation type="journal article" date="2019" name="bioRxiv">
        <title>Genomics, evolutionary history and diagnostics of the Alternaria alternata species group including apple and Asian pear pathotypes.</title>
        <authorList>
            <person name="Armitage A.D."/>
            <person name="Cockerton H.M."/>
            <person name="Sreenivasaprasad S."/>
            <person name="Woodhall J.W."/>
            <person name="Lane C.R."/>
            <person name="Harrison R.J."/>
            <person name="Clarkson J.P."/>
        </authorList>
    </citation>
    <scope>NUCLEOTIDE SEQUENCE [LARGE SCALE GENOMIC DNA]</scope>
    <source>
        <strain evidence="4">FERA 1082</strain>
    </source>
</reference>
<comment type="pathway">
    <text evidence="1">Mycotoxin biosynthesis.</text>
</comment>
<dbReference type="PANTHER" id="PTHR34853:SF5">
    <property type="entry name" value="LIP-DOMAIN-CONTAINING PROTEIN-RELATED"/>
    <property type="match status" value="1"/>
</dbReference>
<evidence type="ECO:0000313" key="4">
    <source>
        <dbReference type="Proteomes" id="UP000292402"/>
    </source>
</evidence>
<dbReference type="GO" id="GO:0016042">
    <property type="term" value="P:lipid catabolic process"/>
    <property type="evidence" value="ECO:0007669"/>
    <property type="project" value="InterPro"/>
</dbReference>
<protein>
    <recommendedName>
        <fullName evidence="5">Peptidase S9 prolyl oligopeptidase catalytic domain-containing protein</fullName>
    </recommendedName>
</protein>
<organism evidence="3 4">
    <name type="scientific">Alternaria tenuissima</name>
    <dbReference type="NCBI Taxonomy" id="119927"/>
    <lineage>
        <taxon>Eukaryota</taxon>
        <taxon>Fungi</taxon>
        <taxon>Dikarya</taxon>
        <taxon>Ascomycota</taxon>
        <taxon>Pezizomycotina</taxon>
        <taxon>Dothideomycetes</taxon>
        <taxon>Pleosporomycetidae</taxon>
        <taxon>Pleosporales</taxon>
        <taxon>Pleosporineae</taxon>
        <taxon>Pleosporaceae</taxon>
        <taxon>Alternaria</taxon>
        <taxon>Alternaria sect. Alternaria</taxon>
        <taxon>Alternaria alternata complex</taxon>
    </lineage>
</organism>
<dbReference type="AlphaFoldDB" id="A0A4Q4M2N7"/>
<dbReference type="GO" id="GO:0004806">
    <property type="term" value="F:triacylglycerol lipase activity"/>
    <property type="evidence" value="ECO:0007669"/>
    <property type="project" value="InterPro"/>
</dbReference>
<dbReference type="PANTHER" id="PTHR34853">
    <property type="match status" value="1"/>
</dbReference>
<dbReference type="Gene3D" id="3.40.50.1820">
    <property type="entry name" value="alpha/beta hydrolase"/>
    <property type="match status" value="1"/>
</dbReference>
<evidence type="ECO:0000256" key="1">
    <source>
        <dbReference type="ARBA" id="ARBA00004685"/>
    </source>
</evidence>
<comment type="caution">
    <text evidence="3">The sequence shown here is derived from an EMBL/GenBank/DDBJ whole genome shotgun (WGS) entry which is preliminary data.</text>
</comment>